<evidence type="ECO:0000259" key="3">
    <source>
        <dbReference type="PROSITE" id="PS50943"/>
    </source>
</evidence>
<dbReference type="RefSeq" id="WP_206658076.1">
    <property type="nucleotide sequence ID" value="NZ_CP071182.1"/>
</dbReference>
<dbReference type="InterPro" id="IPR052345">
    <property type="entry name" value="Rad_response_metalloprotease"/>
</dbReference>
<dbReference type="Gene3D" id="1.10.10.2910">
    <property type="match status" value="1"/>
</dbReference>
<dbReference type="AlphaFoldDB" id="A0A9X7W100"/>
<dbReference type="Pfam" id="PF01381">
    <property type="entry name" value="HTH_3"/>
    <property type="match status" value="1"/>
</dbReference>
<dbReference type="PANTHER" id="PTHR43236">
    <property type="entry name" value="ANTITOXIN HIGA1"/>
    <property type="match status" value="1"/>
</dbReference>
<evidence type="ECO:0000313" key="4">
    <source>
        <dbReference type="EMBL" id="QSO48761.1"/>
    </source>
</evidence>
<dbReference type="SMART" id="SM00530">
    <property type="entry name" value="HTH_XRE"/>
    <property type="match status" value="1"/>
</dbReference>
<evidence type="ECO:0000313" key="5">
    <source>
        <dbReference type="Proteomes" id="UP000663505"/>
    </source>
</evidence>
<protein>
    <submittedName>
        <fullName evidence="4">ImmA/IrrE family metallo-endopeptidase</fullName>
    </submittedName>
</protein>
<accession>A0A9X7W100</accession>
<evidence type="ECO:0000256" key="1">
    <source>
        <dbReference type="ARBA" id="ARBA00007227"/>
    </source>
</evidence>
<dbReference type="CDD" id="cd00093">
    <property type="entry name" value="HTH_XRE"/>
    <property type="match status" value="1"/>
</dbReference>
<sequence>MEQNIIGSNLRRIREAKGWSQDKAAELSGISRPAYRNIETGASTPKVSTLQSIADGLGVKLQDLITPVRTLENVRFRALKRMNSREQILNEVARWLDDFNYLENLLQNKENYRFEDLVHRLSSVQAGVERAKRAAELAREELDLHEKEPIRDIAGLLESSGIKLYPISLASDGFFGLSVSELDGGPAVAVNVWERISVERWIFSAAHELGHLLLHLDAYNVNESQEDDSQETEANIFASYFLMPQRAFESEWEETYGLAFVDRVLKVKRIFQVSYKTVLYRLAERDGGSVWGKFQAAYKSRTGKTLKIMDEPEALLPHSFHQSMSEVLRSQEPDSLSASDFIEDRLSRLVRLAIESDKITLSRGAEILRLDLEAMRERVSSWE</sequence>
<organism evidence="4 5">
    <name type="scientific">Alicyclobacillus mengziensis</name>
    <dbReference type="NCBI Taxonomy" id="2931921"/>
    <lineage>
        <taxon>Bacteria</taxon>
        <taxon>Bacillati</taxon>
        <taxon>Bacillota</taxon>
        <taxon>Bacilli</taxon>
        <taxon>Bacillales</taxon>
        <taxon>Alicyclobacillaceae</taxon>
        <taxon>Alicyclobacillus</taxon>
    </lineage>
</organism>
<dbReference type="Proteomes" id="UP000663505">
    <property type="component" value="Chromosome"/>
</dbReference>
<dbReference type="InterPro" id="IPR010359">
    <property type="entry name" value="IrrE_HExxH"/>
</dbReference>
<proteinExistence type="inferred from homology"/>
<dbReference type="EMBL" id="CP071182">
    <property type="protein sequence ID" value="QSO48761.1"/>
    <property type="molecule type" value="Genomic_DNA"/>
</dbReference>
<feature type="domain" description="HTH cro/C1-type" evidence="3">
    <location>
        <begin position="10"/>
        <end position="64"/>
    </location>
</feature>
<reference evidence="4 5" key="1">
    <citation type="submission" date="2021-02" db="EMBL/GenBank/DDBJ databases">
        <title>Alicyclobacillus curvatus sp. nov. and Alicyclobacillus mengziensis sp. nov., two acidophilic bacteria isolated from acid mine drainage.</title>
        <authorList>
            <person name="Huang Y."/>
        </authorList>
    </citation>
    <scope>NUCLEOTIDE SEQUENCE [LARGE SCALE GENOMIC DNA]</scope>
    <source>
        <strain evidence="4 5">S30H14</strain>
    </source>
</reference>
<keyword evidence="2" id="KW-0175">Coiled coil</keyword>
<dbReference type="Pfam" id="PF06114">
    <property type="entry name" value="Peptidase_M78"/>
    <property type="match status" value="1"/>
</dbReference>
<dbReference type="InterPro" id="IPR010982">
    <property type="entry name" value="Lambda_DNA-bd_dom_sf"/>
</dbReference>
<dbReference type="PROSITE" id="PS50943">
    <property type="entry name" value="HTH_CROC1"/>
    <property type="match status" value="1"/>
</dbReference>
<dbReference type="SUPFAM" id="SSF47413">
    <property type="entry name" value="lambda repressor-like DNA-binding domains"/>
    <property type="match status" value="1"/>
</dbReference>
<dbReference type="InterPro" id="IPR001387">
    <property type="entry name" value="Cro/C1-type_HTH"/>
</dbReference>
<gene>
    <name evidence="4" type="ORF">JZ786_07330</name>
</gene>
<dbReference type="KEGG" id="afx:JZ786_07330"/>
<dbReference type="Gene3D" id="1.10.260.40">
    <property type="entry name" value="lambda repressor-like DNA-binding domains"/>
    <property type="match status" value="1"/>
</dbReference>
<comment type="similarity">
    <text evidence="1">Belongs to the short-chain fatty acyl-CoA assimilation regulator (ScfR) family.</text>
</comment>
<dbReference type="PANTHER" id="PTHR43236:SF1">
    <property type="entry name" value="BLL7220 PROTEIN"/>
    <property type="match status" value="1"/>
</dbReference>
<keyword evidence="5" id="KW-1185">Reference proteome</keyword>
<feature type="coiled-coil region" evidence="2">
    <location>
        <begin position="121"/>
        <end position="148"/>
    </location>
</feature>
<evidence type="ECO:0000256" key="2">
    <source>
        <dbReference type="SAM" id="Coils"/>
    </source>
</evidence>
<dbReference type="GO" id="GO:0003677">
    <property type="term" value="F:DNA binding"/>
    <property type="evidence" value="ECO:0007669"/>
    <property type="project" value="InterPro"/>
</dbReference>
<name>A0A9X7W100_9BACL</name>